<dbReference type="InterPro" id="IPR058813">
    <property type="entry name" value="DNA-SBD_ScoMcrA"/>
</dbReference>
<reference evidence="5" key="1">
    <citation type="submission" date="2016-10" db="EMBL/GenBank/DDBJ databases">
        <authorList>
            <person name="Varghese N."/>
            <person name="Submissions S."/>
        </authorList>
    </citation>
    <scope>NUCLEOTIDE SEQUENCE [LARGE SCALE GENOMIC DNA]</scope>
    <source>
        <strain evidence="5">DSM 45419</strain>
    </source>
</reference>
<gene>
    <name evidence="4" type="ORF">SAMN05660642_01743</name>
</gene>
<evidence type="ECO:0000313" key="4">
    <source>
        <dbReference type="EMBL" id="SDM17463.1"/>
    </source>
</evidence>
<feature type="domain" description="ScoMcrA-like DNA sulfur-binding" evidence="3">
    <location>
        <begin position="30"/>
        <end position="176"/>
    </location>
</feature>
<dbReference type="InterPro" id="IPR011396">
    <property type="entry name" value="PT_DNA_restrict"/>
</dbReference>
<dbReference type="GO" id="GO:0004519">
    <property type="term" value="F:endonuclease activity"/>
    <property type="evidence" value="ECO:0007669"/>
    <property type="project" value="UniProtKB-KW"/>
</dbReference>
<dbReference type="Pfam" id="PF13391">
    <property type="entry name" value="HNH_2"/>
    <property type="match status" value="1"/>
</dbReference>
<keyword evidence="4" id="KW-0255">Endonuclease</keyword>
<dbReference type="STRING" id="1137991.SAMN05660642_01743"/>
<evidence type="ECO:0000259" key="2">
    <source>
        <dbReference type="Pfam" id="PF13391"/>
    </source>
</evidence>
<proteinExistence type="predicted"/>
<evidence type="ECO:0000313" key="5">
    <source>
        <dbReference type="Proteomes" id="UP000198680"/>
    </source>
</evidence>
<name>A0A1G9R2L7_9ACTN</name>
<dbReference type="PIRSF" id="PIRSF030850">
    <property type="entry name" value="UCP030850"/>
    <property type="match status" value="1"/>
</dbReference>
<keyword evidence="4" id="KW-0378">Hydrolase</keyword>
<sequence>MRPPTPTGTGTSKRHGLAPRSRRSPSCPVQQVLERLSSLRQHQQDGRRSPHEPLLVLLALGRLATTGTSALPWSEAESQLADLLQEFGPTSKTGRAQSAAYPFTRLRSDGVWTLDRDVPMDTVSPLREGVTGRLEASLEAALRDRPELLSQAARGLVESHFLGTVAPDVLVAVGTDPDLLEGRSVSGSPDQRRRSGTWPAAVIAAWDRQCAFCGFDGAAGGAVVGIEAAHVRSFKLGGPDDLDNGLALCSLHHKLFDRGMLGLDDDLAVVVSQRFSARTPQGRTVYDLARPTAATGHSPAGRAARAWHREQVFQGMALAS</sequence>
<accession>A0A1G9R2L7</accession>
<dbReference type="Proteomes" id="UP000198680">
    <property type="component" value="Unassembled WGS sequence"/>
</dbReference>
<dbReference type="NCBIfam" id="NF045808">
    <property type="entry name" value="PT-DNA_restrict"/>
    <property type="match status" value="1"/>
</dbReference>
<dbReference type="RefSeq" id="WP_245700200.1">
    <property type="nucleotide sequence ID" value="NZ_FNHE01000004.1"/>
</dbReference>
<feature type="compositionally biased region" description="Basic residues" evidence="1">
    <location>
        <begin position="12"/>
        <end position="23"/>
    </location>
</feature>
<organism evidence="4 5">
    <name type="scientific">Geodermatophilus siccatus</name>
    <dbReference type="NCBI Taxonomy" id="1137991"/>
    <lineage>
        <taxon>Bacteria</taxon>
        <taxon>Bacillati</taxon>
        <taxon>Actinomycetota</taxon>
        <taxon>Actinomycetes</taxon>
        <taxon>Geodermatophilales</taxon>
        <taxon>Geodermatophilaceae</taxon>
        <taxon>Geodermatophilus</taxon>
    </lineage>
</organism>
<dbReference type="Pfam" id="PF26340">
    <property type="entry name" value="DNA-SBD_ScoMcrA"/>
    <property type="match status" value="1"/>
</dbReference>
<dbReference type="AlphaFoldDB" id="A0A1G9R2L7"/>
<dbReference type="CDD" id="cd00085">
    <property type="entry name" value="HNHc"/>
    <property type="match status" value="1"/>
</dbReference>
<protein>
    <submittedName>
        <fullName evidence="4">Putative restriction endonuclease</fullName>
    </submittedName>
</protein>
<feature type="region of interest" description="Disordered" evidence="1">
    <location>
        <begin position="1"/>
        <end position="29"/>
    </location>
</feature>
<feature type="domain" description="HNH nuclease" evidence="2">
    <location>
        <begin position="210"/>
        <end position="263"/>
    </location>
</feature>
<evidence type="ECO:0000259" key="3">
    <source>
        <dbReference type="Pfam" id="PF26340"/>
    </source>
</evidence>
<keyword evidence="4" id="KW-0540">Nuclease</keyword>
<dbReference type="EMBL" id="FNHE01000004">
    <property type="protein sequence ID" value="SDM17463.1"/>
    <property type="molecule type" value="Genomic_DNA"/>
</dbReference>
<dbReference type="InterPro" id="IPR003615">
    <property type="entry name" value="HNH_nuc"/>
</dbReference>
<keyword evidence="5" id="KW-1185">Reference proteome</keyword>
<evidence type="ECO:0000256" key="1">
    <source>
        <dbReference type="SAM" id="MobiDB-lite"/>
    </source>
</evidence>